<accession>A0A6A5JXP1</accession>
<dbReference type="EMBL" id="ML975472">
    <property type="protein sequence ID" value="KAF1829029.1"/>
    <property type="molecule type" value="Genomic_DNA"/>
</dbReference>
<feature type="compositionally biased region" description="Polar residues" evidence="1">
    <location>
        <begin position="1"/>
        <end position="10"/>
    </location>
</feature>
<keyword evidence="3" id="KW-1185">Reference proteome</keyword>
<dbReference type="SUPFAM" id="SSF57850">
    <property type="entry name" value="RING/U-box"/>
    <property type="match status" value="1"/>
</dbReference>
<evidence type="ECO:0000313" key="3">
    <source>
        <dbReference type="Proteomes" id="UP000800040"/>
    </source>
</evidence>
<dbReference type="AlphaFoldDB" id="A0A6A5JXP1"/>
<evidence type="ECO:0000256" key="1">
    <source>
        <dbReference type="SAM" id="MobiDB-lite"/>
    </source>
</evidence>
<reference evidence="2" key="1">
    <citation type="submission" date="2020-01" db="EMBL/GenBank/DDBJ databases">
        <authorList>
            <consortium name="DOE Joint Genome Institute"/>
            <person name="Haridas S."/>
            <person name="Albert R."/>
            <person name="Binder M."/>
            <person name="Bloem J."/>
            <person name="Labutti K."/>
            <person name="Salamov A."/>
            <person name="Andreopoulos B."/>
            <person name="Baker S.E."/>
            <person name="Barry K."/>
            <person name="Bills G."/>
            <person name="Bluhm B.H."/>
            <person name="Cannon C."/>
            <person name="Castanera R."/>
            <person name="Culley D.E."/>
            <person name="Daum C."/>
            <person name="Ezra D."/>
            <person name="Gonzalez J.B."/>
            <person name="Henrissat B."/>
            <person name="Kuo A."/>
            <person name="Liang C."/>
            <person name="Lipzen A."/>
            <person name="Lutzoni F."/>
            <person name="Magnuson J."/>
            <person name="Mondo S."/>
            <person name="Nolan M."/>
            <person name="Ohm R."/>
            <person name="Pangilinan J."/>
            <person name="Park H.-J."/>
            <person name="Ramirez L."/>
            <person name="Alfaro M."/>
            <person name="Sun H."/>
            <person name="Tritt A."/>
            <person name="Yoshinaga Y."/>
            <person name="Zwiers L.-H."/>
            <person name="Turgeon B.G."/>
            <person name="Goodwin S.B."/>
            <person name="Spatafora J.W."/>
            <person name="Crous P.W."/>
            <person name="Grigoriev I.V."/>
        </authorList>
    </citation>
    <scope>NUCLEOTIDE SEQUENCE</scope>
    <source>
        <strain evidence="2">P77</strain>
    </source>
</reference>
<dbReference type="Gene3D" id="3.30.40.10">
    <property type="entry name" value="Zinc/RING finger domain, C3HC4 (zinc finger)"/>
    <property type="match status" value="1"/>
</dbReference>
<evidence type="ECO:0000313" key="2">
    <source>
        <dbReference type="EMBL" id="KAF1829029.1"/>
    </source>
</evidence>
<gene>
    <name evidence="2" type="ORF">BDW02DRAFT_584026</name>
</gene>
<protein>
    <recommendedName>
        <fullName evidence="4">RING-type domain-containing protein</fullName>
    </recommendedName>
</protein>
<dbReference type="OrthoDB" id="3681417at2759"/>
<proteinExistence type="predicted"/>
<dbReference type="CDD" id="cd16448">
    <property type="entry name" value="RING-H2"/>
    <property type="match status" value="1"/>
</dbReference>
<organism evidence="2 3">
    <name type="scientific">Decorospora gaudefroyi</name>
    <dbReference type="NCBI Taxonomy" id="184978"/>
    <lineage>
        <taxon>Eukaryota</taxon>
        <taxon>Fungi</taxon>
        <taxon>Dikarya</taxon>
        <taxon>Ascomycota</taxon>
        <taxon>Pezizomycotina</taxon>
        <taxon>Dothideomycetes</taxon>
        <taxon>Pleosporomycetidae</taxon>
        <taxon>Pleosporales</taxon>
        <taxon>Pleosporineae</taxon>
        <taxon>Pleosporaceae</taxon>
        <taxon>Decorospora</taxon>
    </lineage>
</organism>
<name>A0A6A5JXP1_9PLEO</name>
<dbReference type="Proteomes" id="UP000800040">
    <property type="component" value="Unassembled WGS sequence"/>
</dbReference>
<sequence length="329" mass="35170">MPVNSNTLTLATALEGRQPPPNEKCAICQELLTSAPPQYTSTSESESSTSTSPTSTSPSSPSTSESESPTSTSPNDPTISSTDMQPVTTQVCGPTHFFHRICITSWWTSATPNLNTCPLDRTVCYGSERVCQTAVNVPDFAEFLGHDPELHGDEVVDYVDHLVAAMIAAGSIPHPSPTEEHNAYLAQHPGEVVGPGDAYEGEEEEETVWSLRLLSDSGSDGSSRDEEGMPDRAYEDVADPASTDQNLAQHDGFGDFAGIGAWQNDMGMDYTAYELPSGHNNAFADSIARGMHPAPRVSPFGTEADPGSRIGLEASEHLVQFFNDVDAES</sequence>
<feature type="region of interest" description="Disordered" evidence="1">
    <location>
        <begin position="1"/>
        <end position="24"/>
    </location>
</feature>
<dbReference type="InterPro" id="IPR013083">
    <property type="entry name" value="Znf_RING/FYVE/PHD"/>
</dbReference>
<feature type="compositionally biased region" description="Low complexity" evidence="1">
    <location>
        <begin position="40"/>
        <end position="82"/>
    </location>
</feature>
<feature type="region of interest" description="Disordered" evidence="1">
    <location>
        <begin position="36"/>
        <end position="86"/>
    </location>
</feature>
<evidence type="ECO:0008006" key="4">
    <source>
        <dbReference type="Google" id="ProtNLM"/>
    </source>
</evidence>